<evidence type="ECO:0000313" key="2">
    <source>
        <dbReference type="Proteomes" id="UP000300381"/>
    </source>
</evidence>
<dbReference type="Proteomes" id="UP000300381">
    <property type="component" value="Unassembled WGS sequence"/>
</dbReference>
<dbReference type="EMBL" id="BJCQ01000012">
    <property type="protein sequence ID" value="GCL66960.1"/>
    <property type="molecule type" value="Genomic_DNA"/>
</dbReference>
<proteinExistence type="predicted"/>
<evidence type="ECO:0000313" key="1">
    <source>
        <dbReference type="EMBL" id="GCL66960.1"/>
    </source>
</evidence>
<gene>
    <name evidence="1" type="ORF">PAGU1578_05810</name>
</gene>
<dbReference type="AlphaFoldDB" id="A0A480B1B7"/>
<accession>A0A480B1B7</accession>
<sequence length="184" mass="21434">MSCQNWWHRLGLVVCIVVSVGFVSGCEFNMDNLRNSSQVKATQSDSEKEIWRVFKFYLAATNEFNFTSVKYSHQHMEIVQQARQNIPLAEFKERDYERLEQELIAARDAGHTHSDLEAATDALLPVLHDIVVAVKELDTYYKEKRYDSDNYAFAHMQLEKLSSLMDVFEPKYDALDTIVKTYHK</sequence>
<name>A0A480B1B7_9FIRM</name>
<comment type="caution">
    <text evidence="1">The sequence shown here is derived from an EMBL/GenBank/DDBJ whole genome shotgun (WGS) entry which is preliminary data.</text>
</comment>
<organism evidence="1 2">
    <name type="scientific">Veillonella tobetsuensis</name>
    <dbReference type="NCBI Taxonomy" id="1110546"/>
    <lineage>
        <taxon>Bacteria</taxon>
        <taxon>Bacillati</taxon>
        <taxon>Bacillota</taxon>
        <taxon>Negativicutes</taxon>
        <taxon>Veillonellales</taxon>
        <taxon>Veillonellaceae</taxon>
        <taxon>Veillonella</taxon>
    </lineage>
</organism>
<reference evidence="1 2" key="1">
    <citation type="submission" date="2019-03" db="EMBL/GenBank/DDBJ databases">
        <title>Draft genome sequences of two Veillonella tobetsuensis clinical isolates from intraoperative bronchial fluids of elderly patients with pulmonary carcinoma.</title>
        <authorList>
            <person name="Akiyama T."/>
        </authorList>
    </citation>
    <scope>NUCLEOTIDE SEQUENCE [LARGE SCALE GENOMIC DNA]</scope>
    <source>
        <strain evidence="1 2">PAGU 1578</strain>
    </source>
</reference>
<dbReference type="RefSeq" id="WP_249927762.1">
    <property type="nucleotide sequence ID" value="NZ_BJCQ01000012.1"/>
</dbReference>
<protein>
    <submittedName>
        <fullName evidence="1">Uncharacterized protein</fullName>
    </submittedName>
</protein>